<comment type="caution">
    <text evidence="1">The sequence shown here is derived from an EMBL/GenBank/DDBJ whole genome shotgun (WGS) entry which is preliminary data.</text>
</comment>
<dbReference type="AlphaFoldDB" id="Q7RJJ6"/>
<dbReference type="Proteomes" id="UP000008553">
    <property type="component" value="Unassembled WGS sequence"/>
</dbReference>
<evidence type="ECO:0000313" key="1">
    <source>
        <dbReference type="EMBL" id="EAA22821.1"/>
    </source>
</evidence>
<organism evidence="1 2">
    <name type="scientific">Plasmodium yoelii yoelii</name>
    <dbReference type="NCBI Taxonomy" id="73239"/>
    <lineage>
        <taxon>Eukaryota</taxon>
        <taxon>Sar</taxon>
        <taxon>Alveolata</taxon>
        <taxon>Apicomplexa</taxon>
        <taxon>Aconoidasida</taxon>
        <taxon>Haemosporida</taxon>
        <taxon>Plasmodiidae</taxon>
        <taxon>Plasmodium</taxon>
        <taxon>Plasmodium (Vinckeia)</taxon>
    </lineage>
</organism>
<name>Q7RJJ6_PLAYO</name>
<keyword evidence="2" id="KW-1185">Reference proteome</keyword>
<feature type="non-terminal residue" evidence="1">
    <location>
        <position position="36"/>
    </location>
</feature>
<accession>Q7RJJ6</accession>
<evidence type="ECO:0000313" key="2">
    <source>
        <dbReference type="Proteomes" id="UP000008553"/>
    </source>
</evidence>
<dbReference type="EMBL" id="AABL01000926">
    <property type="protein sequence ID" value="EAA22821.1"/>
    <property type="molecule type" value="Genomic_DNA"/>
</dbReference>
<sequence length="36" mass="4281">MLWVRIEIMFVDPTFGLGAFIIYYIKIVNPDNISYQ</sequence>
<dbReference type="PaxDb" id="73239-Q7RJJ6"/>
<gene>
    <name evidence="1" type="ORF">PY03264</name>
</gene>
<proteinExistence type="predicted"/>
<dbReference type="InParanoid" id="Q7RJJ6"/>
<protein>
    <submittedName>
        <fullName evidence="1">Uncharacterized protein</fullName>
    </submittedName>
</protein>
<reference evidence="1 2" key="1">
    <citation type="journal article" date="2002" name="Nature">
        <title>Genome sequence and comparative analysis of the model rodent malaria parasite Plasmodium yoelii yoelii.</title>
        <authorList>
            <person name="Carlton J.M."/>
            <person name="Angiuoli S.V."/>
            <person name="Suh B.B."/>
            <person name="Kooij T.W."/>
            <person name="Pertea M."/>
            <person name="Silva J.C."/>
            <person name="Ermolaeva M.D."/>
            <person name="Allen J.E."/>
            <person name="Selengut J.D."/>
            <person name="Koo H.L."/>
            <person name="Peterson J.D."/>
            <person name="Pop M."/>
            <person name="Kosack D.S."/>
            <person name="Shumway M.F."/>
            <person name="Bidwell S.L."/>
            <person name="Shallom S.J."/>
            <person name="van Aken S.E."/>
            <person name="Riedmuller S.B."/>
            <person name="Feldblyum T.V."/>
            <person name="Cho J.K."/>
            <person name="Quackenbush J."/>
            <person name="Sedegah M."/>
            <person name="Shoaibi A."/>
            <person name="Cummings L.M."/>
            <person name="Florens L."/>
            <person name="Yates J.R."/>
            <person name="Raine J.D."/>
            <person name="Sinden R.E."/>
            <person name="Harris M.A."/>
            <person name="Cunningham D.A."/>
            <person name="Preiser P.R."/>
            <person name="Bergman L.W."/>
            <person name="Vaidya A.B."/>
            <person name="van Lin L.H."/>
            <person name="Janse C.J."/>
            <person name="Waters A.P."/>
            <person name="Smith H.O."/>
            <person name="White O.R."/>
            <person name="Salzberg S.L."/>
            <person name="Venter J.C."/>
            <person name="Fraser C.M."/>
            <person name="Hoffman S.L."/>
            <person name="Gardner M.J."/>
            <person name="Carucci D.J."/>
        </authorList>
    </citation>
    <scope>NUCLEOTIDE SEQUENCE [LARGE SCALE GENOMIC DNA]</scope>
    <source>
        <strain evidence="1 2">17XNL</strain>
    </source>
</reference>